<feature type="domain" description="HTH tetR-type" evidence="3">
    <location>
        <begin position="11"/>
        <end position="71"/>
    </location>
</feature>
<feature type="DNA-binding region" description="H-T-H motif" evidence="2">
    <location>
        <begin position="34"/>
        <end position="53"/>
    </location>
</feature>
<dbReference type="InterPro" id="IPR001647">
    <property type="entry name" value="HTH_TetR"/>
</dbReference>
<organism evidence="4 5">
    <name type="scientific">Bifidobacterium psychraerophilum</name>
    <dbReference type="NCBI Taxonomy" id="218140"/>
    <lineage>
        <taxon>Bacteria</taxon>
        <taxon>Bacillati</taxon>
        <taxon>Actinomycetota</taxon>
        <taxon>Actinomycetes</taxon>
        <taxon>Bifidobacteriales</taxon>
        <taxon>Bifidobacteriaceae</taxon>
        <taxon>Bifidobacterium</taxon>
    </lineage>
</organism>
<dbReference type="InterPro" id="IPR009057">
    <property type="entry name" value="Homeodomain-like_sf"/>
</dbReference>
<dbReference type="Gene3D" id="1.10.357.10">
    <property type="entry name" value="Tetracycline Repressor, domain 2"/>
    <property type="match status" value="1"/>
</dbReference>
<evidence type="ECO:0000259" key="3">
    <source>
        <dbReference type="PROSITE" id="PS50977"/>
    </source>
</evidence>
<name>A0A087CI48_9BIFI</name>
<sequence length="210" mass="23544">MASENVRQGFSRSRQALLDATIKLLEEREVSDITVTDIAAEAGVTRPTFYQNFRDLPTAFAAAALYRVRPVFENPLISMIPKQERLSIVDSFLRQITYVLENYRDFYLKIFKGPAALRVLDELVEGVAEHMERESPVMDALERGPLPLHEASHAVAAGSLWIIRQWMQDPVGLSADEVAQRLRLFATMSVCGGLGVAQEDNKLSEPSHKD</sequence>
<dbReference type="Pfam" id="PF00440">
    <property type="entry name" value="TetR_N"/>
    <property type="match status" value="1"/>
</dbReference>
<dbReference type="EMBL" id="JGZI01000008">
    <property type="protein sequence ID" value="KFI82948.1"/>
    <property type="molecule type" value="Genomic_DNA"/>
</dbReference>
<dbReference type="Proteomes" id="UP000029050">
    <property type="component" value="Unassembled WGS sequence"/>
</dbReference>
<evidence type="ECO:0000313" key="4">
    <source>
        <dbReference type="EMBL" id="KFI82948.1"/>
    </source>
</evidence>
<gene>
    <name evidence="4" type="ORF">BPSY_0739</name>
</gene>
<keyword evidence="1 2" id="KW-0238">DNA-binding</keyword>
<dbReference type="eggNOG" id="COG1309">
    <property type="taxonomic scope" value="Bacteria"/>
</dbReference>
<dbReference type="GeneID" id="98299947"/>
<dbReference type="SUPFAM" id="SSF46689">
    <property type="entry name" value="Homeodomain-like"/>
    <property type="match status" value="1"/>
</dbReference>
<evidence type="ECO:0000256" key="2">
    <source>
        <dbReference type="PROSITE-ProRule" id="PRU00335"/>
    </source>
</evidence>
<dbReference type="STRING" id="218140.BPSY_0739"/>
<dbReference type="PROSITE" id="PS50977">
    <property type="entry name" value="HTH_TETR_2"/>
    <property type="match status" value="1"/>
</dbReference>
<evidence type="ECO:0000313" key="5">
    <source>
        <dbReference type="Proteomes" id="UP000029050"/>
    </source>
</evidence>
<protein>
    <submittedName>
        <fullName evidence="4">Regulatory protein TetR</fullName>
    </submittedName>
</protein>
<accession>A0A087CI48</accession>
<comment type="caution">
    <text evidence="4">The sequence shown here is derived from an EMBL/GenBank/DDBJ whole genome shotgun (WGS) entry which is preliminary data.</text>
</comment>
<dbReference type="RefSeq" id="WP_033497960.1">
    <property type="nucleotide sequence ID" value="NZ_BAABVZ010000001.1"/>
</dbReference>
<reference evidence="4 5" key="1">
    <citation type="submission" date="2014-03" db="EMBL/GenBank/DDBJ databases">
        <title>Genomics of Bifidobacteria.</title>
        <authorList>
            <person name="Ventura M."/>
            <person name="Milani C."/>
            <person name="Lugli G.A."/>
        </authorList>
    </citation>
    <scope>NUCLEOTIDE SEQUENCE [LARGE SCALE GENOMIC DNA]</scope>
    <source>
        <strain evidence="4 5">LMG 21775</strain>
    </source>
</reference>
<dbReference type="AlphaFoldDB" id="A0A087CI48"/>
<proteinExistence type="predicted"/>
<dbReference type="OrthoDB" id="3235020at2"/>
<evidence type="ECO:0000256" key="1">
    <source>
        <dbReference type="ARBA" id="ARBA00023125"/>
    </source>
</evidence>
<dbReference type="GO" id="GO:0003677">
    <property type="term" value="F:DNA binding"/>
    <property type="evidence" value="ECO:0007669"/>
    <property type="project" value="UniProtKB-UniRule"/>
</dbReference>
<keyword evidence="5" id="KW-1185">Reference proteome</keyword>